<sequence>MTIDDGIVTSLAANFYPFLPIGTAYYLEANGMQIDLTSPSQLLIAVMPQVSLKRTAAISNLPIDNVAQPLTVLYGDPNKTFTDRYDPVEYIDGDNDTLMMIRIGHMYQTSNKKYIYFVDQRSCVRQLDRMAVNLTTIIGKGHCGNSTLGFDSSTDPRDVYGMTYYEAADTFFISVQDNGVYTFSRTSPQLPYTQTGLLPLSEISTTISDGIGDMLTVGDIVWQKVGEGINRYDVSGYKTNKSTSLDFSSSGNAQRYLRYPNRTAAVSTPEGVVLQHPSDPDWLCILDKKYASLFFYNTETGALLPMCFKNTTTSQDGTADVCTLKDLTAGVWVNETLMIVYETNTTMKDIIIKWGKNKATFSYIDLVNPSQLLIAVMPQVSLKRTAAISNLPINDVTQPLTVLYGDPNKTFTDRYDPVEYIDGDNDTLMMITIGHIYQTSDQKYIYFVDQRSCVRQLDRMAVNLTTIIGKGHCGNSTLGFDSSTDARDVYGMTYYEAADTFFISVQDNGVYTFSKTSPQLPYTQTGLLPLSEISTTISDGIGDMLTVGDIVWQKVGEGINRYDVSGYQLNKSTSLDFSSSGNAQRYLR</sequence>
<protein>
    <submittedName>
        <fullName evidence="1">Uncharacterized protein</fullName>
    </submittedName>
</protein>
<proteinExistence type="predicted"/>
<name>A0A7J7KBS6_BUGNE</name>
<accession>A0A7J7KBS6</accession>
<comment type="caution">
    <text evidence="1">The sequence shown here is derived from an EMBL/GenBank/DDBJ whole genome shotgun (WGS) entry which is preliminary data.</text>
</comment>
<dbReference type="AlphaFoldDB" id="A0A7J7KBS6"/>
<gene>
    <name evidence="1" type="ORF">EB796_005956</name>
</gene>
<evidence type="ECO:0000313" key="1">
    <source>
        <dbReference type="EMBL" id="KAF6035737.1"/>
    </source>
</evidence>
<keyword evidence="2" id="KW-1185">Reference proteome</keyword>
<dbReference type="EMBL" id="VXIV02000838">
    <property type="protein sequence ID" value="KAF6035737.1"/>
    <property type="molecule type" value="Genomic_DNA"/>
</dbReference>
<reference evidence="1" key="1">
    <citation type="submission" date="2020-06" db="EMBL/GenBank/DDBJ databases">
        <title>Draft genome of Bugula neritina, a colonial animal packing powerful symbionts and potential medicines.</title>
        <authorList>
            <person name="Rayko M."/>
        </authorList>
    </citation>
    <scope>NUCLEOTIDE SEQUENCE [LARGE SCALE GENOMIC DNA]</scope>
    <source>
        <strain evidence="1">Kwan_BN1</strain>
    </source>
</reference>
<evidence type="ECO:0000313" key="2">
    <source>
        <dbReference type="Proteomes" id="UP000593567"/>
    </source>
</evidence>
<dbReference type="Proteomes" id="UP000593567">
    <property type="component" value="Unassembled WGS sequence"/>
</dbReference>
<organism evidence="1 2">
    <name type="scientific">Bugula neritina</name>
    <name type="common">Brown bryozoan</name>
    <name type="synonym">Sertularia neritina</name>
    <dbReference type="NCBI Taxonomy" id="10212"/>
    <lineage>
        <taxon>Eukaryota</taxon>
        <taxon>Metazoa</taxon>
        <taxon>Spiralia</taxon>
        <taxon>Lophotrochozoa</taxon>
        <taxon>Bryozoa</taxon>
        <taxon>Gymnolaemata</taxon>
        <taxon>Cheilostomatida</taxon>
        <taxon>Flustrina</taxon>
        <taxon>Buguloidea</taxon>
        <taxon>Bugulidae</taxon>
        <taxon>Bugula</taxon>
    </lineage>
</organism>